<dbReference type="GO" id="GO:0032259">
    <property type="term" value="P:methylation"/>
    <property type="evidence" value="ECO:0007669"/>
    <property type="project" value="UniProtKB-KW"/>
</dbReference>
<keyword evidence="2" id="KW-0808">Transferase</keyword>
<name>A0AAP2RAF3_9EURY</name>
<dbReference type="InterPro" id="IPR041698">
    <property type="entry name" value="Methyltransf_25"/>
</dbReference>
<gene>
    <name evidence="5" type="ORF">CUJ83_00850</name>
</gene>
<proteinExistence type="predicted"/>
<dbReference type="SUPFAM" id="SSF53335">
    <property type="entry name" value="S-adenosyl-L-methionine-dependent methyltransferases"/>
    <property type="match status" value="1"/>
</dbReference>
<accession>A0AAP2RAF3</accession>
<evidence type="ECO:0000256" key="2">
    <source>
        <dbReference type="ARBA" id="ARBA00022679"/>
    </source>
</evidence>
<organism evidence="5 6">
    <name type="scientific">Methanooceanicella nereidis</name>
    <dbReference type="NCBI Taxonomy" id="2052831"/>
    <lineage>
        <taxon>Archaea</taxon>
        <taxon>Methanobacteriati</taxon>
        <taxon>Methanobacteriota</taxon>
        <taxon>Stenosarchaea group</taxon>
        <taxon>Methanomicrobia</taxon>
        <taxon>Methanocellales</taxon>
        <taxon>Methanocellaceae</taxon>
        <taxon>Methanooceanicella</taxon>
    </lineage>
</organism>
<keyword evidence="3" id="KW-0949">S-adenosyl-L-methionine</keyword>
<protein>
    <submittedName>
        <fullName evidence="5">Class I SAM-dependent methyltransferase</fullName>
    </submittedName>
</protein>
<dbReference type="AlphaFoldDB" id="A0AAP2RAF3"/>
<evidence type="ECO:0000313" key="5">
    <source>
        <dbReference type="EMBL" id="MCD1293544.1"/>
    </source>
</evidence>
<dbReference type="EMBL" id="PGCK01000001">
    <property type="protein sequence ID" value="MCD1293544.1"/>
    <property type="molecule type" value="Genomic_DNA"/>
</dbReference>
<dbReference type="InterPro" id="IPR029063">
    <property type="entry name" value="SAM-dependent_MTases_sf"/>
</dbReference>
<keyword evidence="6" id="KW-1185">Reference proteome</keyword>
<dbReference type="Proteomes" id="UP001320159">
    <property type="component" value="Unassembled WGS sequence"/>
</dbReference>
<feature type="domain" description="Methyltransferase" evidence="4">
    <location>
        <begin position="54"/>
        <end position="147"/>
    </location>
</feature>
<reference evidence="5 6" key="1">
    <citation type="submission" date="2017-11" db="EMBL/GenBank/DDBJ databases">
        <title>Isolation and Characterization of Family Methanocellaceae Species from Potential Methane Hydrate Area Offshore Southwestern Taiwan.</title>
        <authorList>
            <person name="Zhang W.-L."/>
            <person name="Chen W.-C."/>
            <person name="Lai M.-C."/>
            <person name="Chen S.-C."/>
        </authorList>
    </citation>
    <scope>NUCLEOTIDE SEQUENCE [LARGE SCALE GENOMIC DNA]</scope>
    <source>
        <strain evidence="5 6">CWC-04</strain>
    </source>
</reference>
<dbReference type="PANTHER" id="PTHR43464">
    <property type="entry name" value="METHYLTRANSFERASE"/>
    <property type="match status" value="1"/>
</dbReference>
<dbReference type="GO" id="GO:0008168">
    <property type="term" value="F:methyltransferase activity"/>
    <property type="evidence" value="ECO:0007669"/>
    <property type="project" value="UniProtKB-KW"/>
</dbReference>
<dbReference type="Gene3D" id="3.40.50.150">
    <property type="entry name" value="Vaccinia Virus protein VP39"/>
    <property type="match status" value="1"/>
</dbReference>
<dbReference type="CDD" id="cd02440">
    <property type="entry name" value="AdoMet_MTases"/>
    <property type="match status" value="1"/>
</dbReference>
<evidence type="ECO:0000259" key="4">
    <source>
        <dbReference type="Pfam" id="PF13649"/>
    </source>
</evidence>
<dbReference type="Pfam" id="PF13649">
    <property type="entry name" value="Methyltransf_25"/>
    <property type="match status" value="1"/>
</dbReference>
<comment type="caution">
    <text evidence="5">The sequence shown here is derived from an EMBL/GenBank/DDBJ whole genome shotgun (WGS) entry which is preliminary data.</text>
</comment>
<evidence type="ECO:0000313" key="6">
    <source>
        <dbReference type="Proteomes" id="UP001320159"/>
    </source>
</evidence>
<dbReference type="RefSeq" id="WP_230739493.1">
    <property type="nucleotide sequence ID" value="NZ_PGCK01000001.1"/>
</dbReference>
<evidence type="ECO:0000256" key="3">
    <source>
        <dbReference type="ARBA" id="ARBA00022691"/>
    </source>
</evidence>
<sequence length="201" mass="23081">MILKLYDRATLSGFYNEHLDMFGYDERSLGWIEGTQEARFEALTAIADLNDSSVLDVGCGFGDLYGYLLKKGIKVNYTGVDINPGFIRIAESLHPDACFIICDFEDEPIEGDFDWAFESGMFNLKISDNDAFIKNSLRKMYRLCNKGLAADFLNLSAYNIFGHMHLQDPVRLYDFCRTLSGNVRIRQDYKPTEFCVYIYKD</sequence>
<keyword evidence="1 5" id="KW-0489">Methyltransferase</keyword>
<evidence type="ECO:0000256" key="1">
    <source>
        <dbReference type="ARBA" id="ARBA00022603"/>
    </source>
</evidence>
<dbReference type="PANTHER" id="PTHR43464:SF19">
    <property type="entry name" value="UBIQUINONE BIOSYNTHESIS O-METHYLTRANSFERASE, MITOCHONDRIAL"/>
    <property type="match status" value="1"/>
</dbReference>